<protein>
    <recommendedName>
        <fullName evidence="10">Odorant receptor</fullName>
    </recommendedName>
</protein>
<dbReference type="Proteomes" id="UP001497644">
    <property type="component" value="Chromosome 8"/>
</dbReference>
<evidence type="ECO:0000313" key="11">
    <source>
        <dbReference type="EMBL" id="CAL1687680.1"/>
    </source>
</evidence>
<sequence>MDAAKHSGYTDFKWAVELNRYSLEFIGLWPKMEETTREKLMANVRVFLLIIMVTFVCVIPCIHSLIRVWGDLMSMTDNLQFTLPLVSMIMKLVIVWSKKAALAPIVHMIAEDWLRPKSDEERKIMIRCARIPRMIIICGFVSMFASFILLFILPCLGITIRYITNVTDPGKPLPLQTYYPYDTDTSPYFELTFLAQGVTLMVSAMGYTAIDSLFGLLVFHVCGQLMNLKDRLTDKKDPNFDRVLADVVKDHVRLIRCVEVIESTFTLMLLGLFLYFGTLFSLYGFLLVTIVTDGRHLSLVRFLFLITVLANIFGHMCLYCAVGEFLITQCEGIYHAACEYRWYELEPKQARNLILLMIRANKPLYITVGNIFPLTMNAFCSLLKTSGGYISVLLARSD</sequence>
<evidence type="ECO:0000256" key="4">
    <source>
        <dbReference type="ARBA" id="ARBA00022692"/>
    </source>
</evidence>
<evidence type="ECO:0000313" key="12">
    <source>
        <dbReference type="Proteomes" id="UP001497644"/>
    </source>
</evidence>
<dbReference type="PANTHER" id="PTHR21137">
    <property type="entry name" value="ODORANT RECEPTOR"/>
    <property type="match status" value="1"/>
</dbReference>
<evidence type="ECO:0000256" key="10">
    <source>
        <dbReference type="RuleBase" id="RU351113"/>
    </source>
</evidence>
<feature type="transmembrane region" description="Helical" evidence="10">
    <location>
        <begin position="46"/>
        <end position="69"/>
    </location>
</feature>
<name>A0AAV2P457_9HYME</name>
<proteinExistence type="inferred from homology"/>
<keyword evidence="12" id="KW-1185">Reference proteome</keyword>
<reference evidence="11" key="1">
    <citation type="submission" date="2024-04" db="EMBL/GenBank/DDBJ databases">
        <authorList>
            <consortium name="Molecular Ecology Group"/>
        </authorList>
    </citation>
    <scope>NUCLEOTIDE SEQUENCE</scope>
</reference>
<evidence type="ECO:0000256" key="2">
    <source>
        <dbReference type="ARBA" id="ARBA00022475"/>
    </source>
</evidence>
<accession>A0AAV2P457</accession>
<evidence type="ECO:0000256" key="1">
    <source>
        <dbReference type="ARBA" id="ARBA00004651"/>
    </source>
</evidence>
<keyword evidence="4 10" id="KW-0812">Transmembrane</keyword>
<feature type="transmembrane region" description="Helical" evidence="10">
    <location>
        <begin position="131"/>
        <end position="164"/>
    </location>
</feature>
<evidence type="ECO:0000256" key="7">
    <source>
        <dbReference type="ARBA" id="ARBA00023136"/>
    </source>
</evidence>
<dbReference type="PANTHER" id="PTHR21137:SF35">
    <property type="entry name" value="ODORANT RECEPTOR 19A-RELATED"/>
    <property type="match status" value="1"/>
</dbReference>
<keyword evidence="7 10" id="KW-0472">Membrane</keyword>
<dbReference type="GO" id="GO:0005549">
    <property type="term" value="F:odorant binding"/>
    <property type="evidence" value="ECO:0007669"/>
    <property type="project" value="InterPro"/>
</dbReference>
<feature type="transmembrane region" description="Helical" evidence="10">
    <location>
        <begin position="265"/>
        <end position="290"/>
    </location>
</feature>
<organism evidence="11 12">
    <name type="scientific">Lasius platythorax</name>
    <dbReference type="NCBI Taxonomy" id="488582"/>
    <lineage>
        <taxon>Eukaryota</taxon>
        <taxon>Metazoa</taxon>
        <taxon>Ecdysozoa</taxon>
        <taxon>Arthropoda</taxon>
        <taxon>Hexapoda</taxon>
        <taxon>Insecta</taxon>
        <taxon>Pterygota</taxon>
        <taxon>Neoptera</taxon>
        <taxon>Endopterygota</taxon>
        <taxon>Hymenoptera</taxon>
        <taxon>Apocrita</taxon>
        <taxon>Aculeata</taxon>
        <taxon>Formicoidea</taxon>
        <taxon>Formicidae</taxon>
        <taxon>Formicinae</taxon>
        <taxon>Lasius</taxon>
        <taxon>Lasius</taxon>
    </lineage>
</organism>
<keyword evidence="9 10" id="KW-0807">Transducer</keyword>
<evidence type="ECO:0000256" key="5">
    <source>
        <dbReference type="ARBA" id="ARBA00022725"/>
    </source>
</evidence>
<keyword evidence="5 10" id="KW-0552">Olfaction</keyword>
<dbReference type="InterPro" id="IPR004117">
    <property type="entry name" value="7tm6_olfct_rcpt"/>
</dbReference>
<dbReference type="GO" id="GO:0007165">
    <property type="term" value="P:signal transduction"/>
    <property type="evidence" value="ECO:0007669"/>
    <property type="project" value="UniProtKB-KW"/>
</dbReference>
<comment type="similarity">
    <text evidence="10">Belongs to the insect chemoreceptor superfamily. Heteromeric odorant receptor channel (TC 1.A.69) family.</text>
</comment>
<dbReference type="AlphaFoldDB" id="A0AAV2P457"/>
<comment type="subcellular location">
    <subcellularLocation>
        <location evidence="1 10">Cell membrane</location>
        <topology evidence="1 10">Multi-pass membrane protein</topology>
    </subcellularLocation>
</comment>
<evidence type="ECO:0000256" key="3">
    <source>
        <dbReference type="ARBA" id="ARBA00022606"/>
    </source>
</evidence>
<keyword evidence="6 10" id="KW-1133">Transmembrane helix</keyword>
<evidence type="ECO:0000256" key="9">
    <source>
        <dbReference type="ARBA" id="ARBA00023224"/>
    </source>
</evidence>
<dbReference type="EMBL" id="OZ034831">
    <property type="protein sequence ID" value="CAL1687680.1"/>
    <property type="molecule type" value="Genomic_DNA"/>
</dbReference>
<dbReference type="GO" id="GO:0005886">
    <property type="term" value="C:plasma membrane"/>
    <property type="evidence" value="ECO:0007669"/>
    <property type="project" value="UniProtKB-SubCell"/>
</dbReference>
<keyword evidence="8 10" id="KW-0675">Receptor</keyword>
<evidence type="ECO:0000256" key="8">
    <source>
        <dbReference type="ARBA" id="ARBA00023170"/>
    </source>
</evidence>
<feature type="transmembrane region" description="Helical" evidence="10">
    <location>
        <begin position="193"/>
        <end position="219"/>
    </location>
</feature>
<keyword evidence="2" id="KW-1003">Cell membrane</keyword>
<dbReference type="Pfam" id="PF02949">
    <property type="entry name" value="7tm_6"/>
    <property type="match status" value="1"/>
</dbReference>
<evidence type="ECO:0000256" key="6">
    <source>
        <dbReference type="ARBA" id="ARBA00022989"/>
    </source>
</evidence>
<keyword evidence="3 10" id="KW-0716">Sensory transduction</keyword>
<feature type="transmembrane region" description="Helical" evidence="10">
    <location>
        <begin position="302"/>
        <end position="322"/>
    </location>
</feature>
<comment type="caution">
    <text evidence="10">Lacks conserved residue(s) required for the propagation of feature annotation.</text>
</comment>
<dbReference type="GO" id="GO:0004984">
    <property type="term" value="F:olfactory receptor activity"/>
    <property type="evidence" value="ECO:0007669"/>
    <property type="project" value="InterPro"/>
</dbReference>
<gene>
    <name evidence="11" type="ORF">LPLAT_LOCUS12918</name>
</gene>